<evidence type="ECO:0000256" key="5">
    <source>
        <dbReference type="ARBA" id="ARBA00022982"/>
    </source>
</evidence>
<feature type="region of interest" description="Disordered" evidence="11">
    <location>
        <begin position="545"/>
        <end position="621"/>
    </location>
</feature>
<gene>
    <name evidence="14" type="ORF">UCRPC4_g03899</name>
</gene>
<keyword evidence="10" id="KW-0325">Glycoprotein</keyword>
<name>A0A0G2EDK3_PHACM</name>
<dbReference type="GO" id="GO:0005886">
    <property type="term" value="C:plasma membrane"/>
    <property type="evidence" value="ECO:0007669"/>
    <property type="project" value="TreeGrafter"/>
</dbReference>
<keyword evidence="4 12" id="KW-0812">Transmembrane</keyword>
<dbReference type="EMBL" id="LCWF01000089">
    <property type="protein sequence ID" value="KKY20982.1"/>
    <property type="molecule type" value="Genomic_DNA"/>
</dbReference>
<evidence type="ECO:0000256" key="4">
    <source>
        <dbReference type="ARBA" id="ARBA00022692"/>
    </source>
</evidence>
<accession>A0A0G2EDK3</accession>
<keyword evidence="6 12" id="KW-1133">Transmembrane helix</keyword>
<keyword evidence="7" id="KW-0560">Oxidoreductase</keyword>
<dbReference type="InterPro" id="IPR051410">
    <property type="entry name" value="Ferric/Cupric_Reductase"/>
</dbReference>
<dbReference type="GO" id="GO:0000293">
    <property type="term" value="F:ferric-chelate reductase activity"/>
    <property type="evidence" value="ECO:0007669"/>
    <property type="project" value="UniProtKB-ARBA"/>
</dbReference>
<evidence type="ECO:0000256" key="6">
    <source>
        <dbReference type="ARBA" id="ARBA00022989"/>
    </source>
</evidence>
<proteinExistence type="inferred from homology"/>
<evidence type="ECO:0000256" key="12">
    <source>
        <dbReference type="SAM" id="Phobius"/>
    </source>
</evidence>
<protein>
    <submittedName>
        <fullName evidence="14">Putative ferric reductase like transmembrane component</fullName>
    </submittedName>
</protein>
<dbReference type="Pfam" id="PF01794">
    <property type="entry name" value="Ferric_reduct"/>
    <property type="match status" value="1"/>
</dbReference>
<feature type="transmembrane region" description="Helical" evidence="12">
    <location>
        <begin position="201"/>
        <end position="220"/>
    </location>
</feature>
<dbReference type="InterPro" id="IPR013112">
    <property type="entry name" value="FAD-bd_8"/>
</dbReference>
<evidence type="ECO:0000256" key="11">
    <source>
        <dbReference type="SAM" id="MobiDB-lite"/>
    </source>
</evidence>
<dbReference type="InterPro" id="IPR017927">
    <property type="entry name" value="FAD-bd_FR_type"/>
</dbReference>
<keyword evidence="5" id="KW-0249">Electron transport</keyword>
<evidence type="ECO:0000256" key="8">
    <source>
        <dbReference type="ARBA" id="ARBA00023065"/>
    </source>
</evidence>
<evidence type="ECO:0000313" key="15">
    <source>
        <dbReference type="Proteomes" id="UP000053317"/>
    </source>
</evidence>
<comment type="caution">
    <text evidence="14">The sequence shown here is derived from an EMBL/GenBank/DDBJ whole genome shotgun (WGS) entry which is preliminary data.</text>
</comment>
<dbReference type="SFLD" id="SFLDG01168">
    <property type="entry name" value="Ferric_reductase_subgroup_(FRE"/>
    <property type="match status" value="1"/>
</dbReference>
<dbReference type="GO" id="GO:0006826">
    <property type="term" value="P:iron ion transport"/>
    <property type="evidence" value="ECO:0007669"/>
    <property type="project" value="TreeGrafter"/>
</dbReference>
<dbReference type="OrthoDB" id="10006946at2759"/>
<dbReference type="Pfam" id="PF08030">
    <property type="entry name" value="NAD_binding_6"/>
    <property type="match status" value="1"/>
</dbReference>
<dbReference type="Gene3D" id="3.40.50.80">
    <property type="entry name" value="Nucleotide-binding domain of ferredoxin-NADP reductase (FNR) module"/>
    <property type="match status" value="1"/>
</dbReference>
<feature type="compositionally biased region" description="Low complexity" evidence="11">
    <location>
        <begin position="550"/>
        <end position="591"/>
    </location>
</feature>
<comment type="similarity">
    <text evidence="2">Belongs to the ferric reductase (FRE) family.</text>
</comment>
<dbReference type="PANTHER" id="PTHR32361:SF9">
    <property type="entry name" value="FERRIC REDUCTASE TRANSMEMBRANE COMPONENT 3-RELATED"/>
    <property type="match status" value="1"/>
</dbReference>
<comment type="subcellular location">
    <subcellularLocation>
        <location evidence="1">Membrane</location>
        <topology evidence="1">Multi-pass membrane protein</topology>
    </subcellularLocation>
</comment>
<dbReference type="Proteomes" id="UP000053317">
    <property type="component" value="Unassembled WGS sequence"/>
</dbReference>
<evidence type="ECO:0000256" key="7">
    <source>
        <dbReference type="ARBA" id="ARBA00023002"/>
    </source>
</evidence>
<feature type="domain" description="FAD-binding FR-type" evidence="13">
    <location>
        <begin position="270"/>
        <end position="399"/>
    </location>
</feature>
<feature type="transmembrane region" description="Helical" evidence="12">
    <location>
        <begin position="164"/>
        <end position="181"/>
    </location>
</feature>
<dbReference type="InterPro" id="IPR013121">
    <property type="entry name" value="Fe_red_NAD-bd_6"/>
</dbReference>
<reference evidence="14 15" key="2">
    <citation type="submission" date="2015-05" db="EMBL/GenBank/DDBJ databases">
        <authorList>
            <person name="Morales-Cruz A."/>
            <person name="Amrine K.C."/>
            <person name="Cantu D."/>
        </authorList>
    </citation>
    <scope>NUCLEOTIDE SEQUENCE [LARGE SCALE GENOMIC DNA]</scope>
    <source>
        <strain evidence="14">UCRPC4</strain>
    </source>
</reference>
<sequence>MASFWPYQFVSLSAEQVEARRKILDRNGYYAYLTPIVVLAVLAVYQQLLKRQRSRIVTSKHDPTHEPALVIAQLRRMKWWLSEPLNPEFGSRRVHLLGFIYAAWLLFLSGRQTSNDYLHFTKQLGHIAVTQLPLHYLLAIKSPLSPVQVITGLTYETILPYHRLFGRIIHVFFLAHAALYLNFFSQANLLSKRLGDRDVRLGLLSIVMIDILAITSIPPIRKFAYHTAFYRTHILISVAIVPALFFHVPYTRFYVLQCFLFAAGNATTRKAMTSQPILSTVKSAGEGTNLVKLIIPGPSWGLTPFIGSKFSTWTPGQHVYIKQSMSPKLPRSPFTIVSLPPTSDRDTDDETESGKIELVLRNLNGPMTGWLAKKPLETGRTSRNVEILFEGPYGESSKYVPDLIGQDSSDVLLIAGGVGATFTLPIYVALLQGIAKRKQNPSSPTVTTKNGSIVPLARERKIIFTWIVRTQAESQWGIETLNRYKLSNLSLEIDARIYITSSSPSTSSTFSTPPSIDISSAKSTSFLPLNKIPISQDFPAPGISVTNSLNHLHNPPSSTSSSNPSPSSTLTPPSSKSTSPTPHPLHQLHLPSQPPPSPPSTPQPQNPTSSSSPAPPSPSYLTIQTLPSQRPNIPLLIHDFMTPSKWSRKEILVCGPPALKAEVRKQVGGFVYAEGRDVGIWEESFGHG</sequence>
<dbReference type="GO" id="GO:0015677">
    <property type="term" value="P:copper ion import"/>
    <property type="evidence" value="ECO:0007669"/>
    <property type="project" value="TreeGrafter"/>
</dbReference>
<organism evidence="14 15">
    <name type="scientific">Phaeomoniella chlamydospora</name>
    <name type="common">Phaeoacremonium chlamydosporum</name>
    <dbReference type="NCBI Taxonomy" id="158046"/>
    <lineage>
        <taxon>Eukaryota</taxon>
        <taxon>Fungi</taxon>
        <taxon>Dikarya</taxon>
        <taxon>Ascomycota</taxon>
        <taxon>Pezizomycotina</taxon>
        <taxon>Eurotiomycetes</taxon>
        <taxon>Chaetothyriomycetidae</taxon>
        <taxon>Phaeomoniellales</taxon>
        <taxon>Phaeomoniellaceae</taxon>
        <taxon>Phaeomoniella</taxon>
    </lineage>
</organism>
<reference evidence="14 15" key="1">
    <citation type="submission" date="2015-05" db="EMBL/GenBank/DDBJ databases">
        <title>Distinctive expansion of gene families associated with plant cell wall degradation and secondary metabolism in the genomes of grapevine trunk pathogens.</title>
        <authorList>
            <person name="Lawrence D.P."/>
            <person name="Travadon R."/>
            <person name="Rolshausen P.E."/>
            <person name="Baumgartner K."/>
        </authorList>
    </citation>
    <scope>NUCLEOTIDE SEQUENCE [LARGE SCALE GENOMIC DNA]</scope>
    <source>
        <strain evidence="14">UCRPC4</strain>
    </source>
</reference>
<dbReference type="InterPro" id="IPR013130">
    <property type="entry name" value="Fe3_Rdtase_TM_dom"/>
</dbReference>
<dbReference type="Pfam" id="PF08022">
    <property type="entry name" value="FAD_binding_8"/>
    <property type="match status" value="1"/>
</dbReference>
<dbReference type="SFLD" id="SFLDS00052">
    <property type="entry name" value="Ferric_Reductase_Domain"/>
    <property type="match status" value="1"/>
</dbReference>
<keyword evidence="15" id="KW-1185">Reference proteome</keyword>
<dbReference type="PROSITE" id="PS51384">
    <property type="entry name" value="FAD_FR"/>
    <property type="match status" value="1"/>
</dbReference>
<evidence type="ECO:0000256" key="10">
    <source>
        <dbReference type="ARBA" id="ARBA00023180"/>
    </source>
</evidence>
<evidence type="ECO:0000256" key="3">
    <source>
        <dbReference type="ARBA" id="ARBA00022448"/>
    </source>
</evidence>
<evidence type="ECO:0000259" key="13">
    <source>
        <dbReference type="PROSITE" id="PS51384"/>
    </source>
</evidence>
<feature type="transmembrane region" description="Helical" evidence="12">
    <location>
        <begin position="29"/>
        <end position="45"/>
    </location>
</feature>
<dbReference type="GO" id="GO:0006879">
    <property type="term" value="P:intracellular iron ion homeostasis"/>
    <property type="evidence" value="ECO:0007669"/>
    <property type="project" value="TreeGrafter"/>
</dbReference>
<keyword evidence="3" id="KW-0813">Transport</keyword>
<evidence type="ECO:0000256" key="1">
    <source>
        <dbReference type="ARBA" id="ARBA00004141"/>
    </source>
</evidence>
<evidence type="ECO:0000256" key="9">
    <source>
        <dbReference type="ARBA" id="ARBA00023136"/>
    </source>
</evidence>
<feature type="transmembrane region" description="Helical" evidence="12">
    <location>
        <begin position="232"/>
        <end position="250"/>
    </location>
</feature>
<dbReference type="AlphaFoldDB" id="A0A0G2EDK3"/>
<dbReference type="CDD" id="cd06186">
    <property type="entry name" value="NOX_Duox_like_FAD_NADP"/>
    <property type="match status" value="1"/>
</dbReference>
<dbReference type="PANTHER" id="PTHR32361">
    <property type="entry name" value="FERRIC/CUPRIC REDUCTASE TRANSMEMBRANE COMPONENT"/>
    <property type="match status" value="1"/>
</dbReference>
<evidence type="ECO:0000313" key="14">
    <source>
        <dbReference type="EMBL" id="KKY20982.1"/>
    </source>
</evidence>
<keyword evidence="8" id="KW-0406">Ion transport</keyword>
<feature type="compositionally biased region" description="Pro residues" evidence="11">
    <location>
        <begin position="592"/>
        <end position="605"/>
    </location>
</feature>
<keyword evidence="9 12" id="KW-0472">Membrane</keyword>
<evidence type="ECO:0000256" key="2">
    <source>
        <dbReference type="ARBA" id="ARBA00006278"/>
    </source>
</evidence>
<dbReference type="InterPro" id="IPR039261">
    <property type="entry name" value="FNR_nucleotide-bd"/>
</dbReference>